<dbReference type="AlphaFoldDB" id="A0A7Y3ZDM4"/>
<gene>
    <name evidence="1" type="ORF">F0262_24365</name>
</gene>
<proteinExistence type="predicted"/>
<keyword evidence="1" id="KW-0378">Hydrolase</keyword>
<dbReference type="Proteomes" id="UP000572072">
    <property type="component" value="Unassembled WGS sequence"/>
</dbReference>
<evidence type="ECO:0000313" key="2">
    <source>
        <dbReference type="Proteomes" id="UP000572072"/>
    </source>
</evidence>
<dbReference type="SUPFAM" id="SSF53474">
    <property type="entry name" value="alpha/beta-Hydrolases"/>
    <property type="match status" value="1"/>
</dbReference>
<evidence type="ECO:0000313" key="1">
    <source>
        <dbReference type="EMBL" id="NOH51149.1"/>
    </source>
</evidence>
<dbReference type="RefSeq" id="WP_171359354.1">
    <property type="nucleotide sequence ID" value="NZ_VTYN01000052.1"/>
</dbReference>
<organism evidence="1 2">
    <name type="scientific">Vibrio rotiferianus</name>
    <dbReference type="NCBI Taxonomy" id="190895"/>
    <lineage>
        <taxon>Bacteria</taxon>
        <taxon>Pseudomonadati</taxon>
        <taxon>Pseudomonadota</taxon>
        <taxon>Gammaproteobacteria</taxon>
        <taxon>Vibrionales</taxon>
        <taxon>Vibrionaceae</taxon>
        <taxon>Vibrio</taxon>
    </lineage>
</organism>
<name>A0A7Y3ZDM4_9VIBR</name>
<dbReference type="InterPro" id="IPR029058">
    <property type="entry name" value="AB_hydrolase_fold"/>
</dbReference>
<reference evidence="1 2" key="1">
    <citation type="submission" date="2019-08" db="EMBL/GenBank/DDBJ databases">
        <title>Draft genome sequencing and comparative genomics of hatchery-associated Vibrios.</title>
        <authorList>
            <person name="Kehlet-Delgado H."/>
            <person name="Mueller R.S."/>
        </authorList>
    </citation>
    <scope>NUCLEOTIDE SEQUENCE [LARGE SCALE GENOMIC DNA]</scope>
    <source>
        <strain evidence="1 2">00-78-3</strain>
    </source>
</reference>
<dbReference type="EMBL" id="VTYN01000052">
    <property type="protein sequence ID" value="NOH51149.1"/>
    <property type="molecule type" value="Genomic_DNA"/>
</dbReference>
<comment type="caution">
    <text evidence="1">The sequence shown here is derived from an EMBL/GenBank/DDBJ whole genome shotgun (WGS) entry which is preliminary data.</text>
</comment>
<sequence>MNKKYLLIDNIPAIIWGEESNKIFIAIHGNKSSKEDSVIEIFSQVAVKNGYQVLSFDLPQHGERKSEDILCKVENCVQDLNSVLHYAKTLSNDISLFACSIGAYFSLLTYKNESIAQSLFLSPLVDMISLINNMMLSFNISNEELEFKKEILTPIGETLYWDYYCYVKENPIVEWKSKTSILYGDKDNITDFKTISDFSSKYLCNLDILENGEHFFHTENQLSYFKEWLTNNIYINPN</sequence>
<dbReference type="Gene3D" id="3.40.50.1820">
    <property type="entry name" value="alpha/beta hydrolase"/>
    <property type="match status" value="1"/>
</dbReference>
<dbReference type="GO" id="GO:0016787">
    <property type="term" value="F:hydrolase activity"/>
    <property type="evidence" value="ECO:0007669"/>
    <property type="project" value="UniProtKB-KW"/>
</dbReference>
<protein>
    <submittedName>
        <fullName evidence="1">Alpha/beta hydrolase</fullName>
    </submittedName>
</protein>
<accession>A0A7Y3ZDM4</accession>